<evidence type="ECO:0000313" key="1">
    <source>
        <dbReference type="EnsemblMetazoa" id="XP_014252576.1"/>
    </source>
</evidence>
<dbReference type="OMA" id="IPDQKYK"/>
<proteinExistence type="predicted"/>
<keyword evidence="2" id="KW-1185">Reference proteome</keyword>
<name>A0A8I6TIP4_CIMLE</name>
<dbReference type="GO" id="GO:0032981">
    <property type="term" value="P:mitochondrial respiratory chain complex I assembly"/>
    <property type="evidence" value="ECO:0007669"/>
    <property type="project" value="InterPro"/>
</dbReference>
<dbReference type="InterPro" id="IPR009622">
    <property type="entry name" value="NDUFAF4"/>
</dbReference>
<dbReference type="PANTHER" id="PTHR13338:SF4">
    <property type="entry name" value="NADH DEHYDROGENASE [UBIQUINONE] 1 ALPHA SUBCOMPLEX ASSEMBLY FACTOR 4"/>
    <property type="match status" value="1"/>
</dbReference>
<dbReference type="PANTHER" id="PTHR13338">
    <property type="entry name" value="UPF0240 PROTEIN"/>
    <property type="match status" value="1"/>
</dbReference>
<protein>
    <submittedName>
        <fullName evidence="1">Uncharacterized protein</fullName>
    </submittedName>
</protein>
<gene>
    <name evidence="1" type="primary">106668398</name>
</gene>
<reference evidence="1" key="1">
    <citation type="submission" date="2022-01" db="UniProtKB">
        <authorList>
            <consortium name="EnsemblMetazoa"/>
        </authorList>
    </citation>
    <scope>IDENTIFICATION</scope>
</reference>
<dbReference type="OrthoDB" id="2434756at2759"/>
<sequence>MGQVWPRLTKYYYRFNAENRAFRHLDKTTINPSPKHPSTTKYIDNLMSDQKIKKALLMKNEQLDENLKQVYVKSFDPVVQPANKYGKPSEKMRKLPVSRSCNSNHIFSYLEPDSVPEGKLSLSQAMKMITSHQEDPHKFNPAFLSQQYNVPINDIENILTYFSNFNVFIPEQKKEKEKMNVFNIVKKTVLSIEEKKEEKVKKTVLSIEEKKEEKQK</sequence>
<dbReference type="AlphaFoldDB" id="A0A8I6TIP4"/>
<evidence type="ECO:0000313" key="2">
    <source>
        <dbReference type="Proteomes" id="UP000494040"/>
    </source>
</evidence>
<accession>A0A8I6TIP4</accession>
<dbReference type="KEGG" id="clec:106668398"/>
<organism evidence="1 2">
    <name type="scientific">Cimex lectularius</name>
    <name type="common">Bed bug</name>
    <name type="synonym">Acanthia lectularia</name>
    <dbReference type="NCBI Taxonomy" id="79782"/>
    <lineage>
        <taxon>Eukaryota</taxon>
        <taxon>Metazoa</taxon>
        <taxon>Ecdysozoa</taxon>
        <taxon>Arthropoda</taxon>
        <taxon>Hexapoda</taxon>
        <taxon>Insecta</taxon>
        <taxon>Pterygota</taxon>
        <taxon>Neoptera</taxon>
        <taxon>Paraneoptera</taxon>
        <taxon>Hemiptera</taxon>
        <taxon>Heteroptera</taxon>
        <taxon>Panheteroptera</taxon>
        <taxon>Cimicomorpha</taxon>
        <taxon>Cimicidae</taxon>
        <taxon>Cimex</taxon>
    </lineage>
</organism>
<dbReference type="EnsemblMetazoa" id="XM_014397090.2">
    <property type="protein sequence ID" value="XP_014252576.1"/>
    <property type="gene ID" value="LOC106668398"/>
</dbReference>
<dbReference type="Proteomes" id="UP000494040">
    <property type="component" value="Unassembled WGS sequence"/>
</dbReference>
<dbReference type="Pfam" id="PF06784">
    <property type="entry name" value="UPF0240"/>
    <property type="match status" value="1"/>
</dbReference>
<dbReference type="GO" id="GO:0005739">
    <property type="term" value="C:mitochondrion"/>
    <property type="evidence" value="ECO:0007669"/>
    <property type="project" value="TreeGrafter"/>
</dbReference>